<name>A0A8J2RH62_9CRUS</name>
<feature type="compositionally biased region" description="Basic and acidic residues" evidence="1">
    <location>
        <begin position="1"/>
        <end position="24"/>
    </location>
</feature>
<gene>
    <name evidence="2" type="ORF">DGAL_LOCUS4350</name>
</gene>
<reference evidence="2" key="1">
    <citation type="submission" date="2021-11" db="EMBL/GenBank/DDBJ databases">
        <authorList>
            <person name="Schell T."/>
        </authorList>
    </citation>
    <scope>NUCLEOTIDE SEQUENCE</scope>
    <source>
        <strain evidence="2">M5</strain>
    </source>
</reference>
<organism evidence="2 3">
    <name type="scientific">Daphnia galeata</name>
    <dbReference type="NCBI Taxonomy" id="27404"/>
    <lineage>
        <taxon>Eukaryota</taxon>
        <taxon>Metazoa</taxon>
        <taxon>Ecdysozoa</taxon>
        <taxon>Arthropoda</taxon>
        <taxon>Crustacea</taxon>
        <taxon>Branchiopoda</taxon>
        <taxon>Diplostraca</taxon>
        <taxon>Cladocera</taxon>
        <taxon>Anomopoda</taxon>
        <taxon>Daphniidae</taxon>
        <taxon>Daphnia</taxon>
    </lineage>
</organism>
<keyword evidence="3" id="KW-1185">Reference proteome</keyword>
<evidence type="ECO:0000313" key="2">
    <source>
        <dbReference type="EMBL" id="CAH0101977.1"/>
    </source>
</evidence>
<dbReference type="AlphaFoldDB" id="A0A8J2RH62"/>
<evidence type="ECO:0000256" key="1">
    <source>
        <dbReference type="SAM" id="MobiDB-lite"/>
    </source>
</evidence>
<evidence type="ECO:0000313" key="3">
    <source>
        <dbReference type="Proteomes" id="UP000789390"/>
    </source>
</evidence>
<proteinExistence type="predicted"/>
<sequence>MESNKDPIPEEIPREKSKHIDDIKKRRSSLRRSITGGSGSTFRIVCSAVDPSLPPSEKKRRITELCLNQTLTEMKFNALEKEQDSVAAFSESLRDKMEEILQKIQSSAADEAHKQETQTRAAIKQMKEEKLLWNEEFKKRREAYLDAKSKLKDILKGKVQIETGRLKSEDAKFLKNLPDFAAVNKKIVSYKNRHYIGLVHLEKNSQQLHWSLSAVERQLNEVQRVIVPTFQWT</sequence>
<dbReference type="Proteomes" id="UP000789390">
    <property type="component" value="Unassembled WGS sequence"/>
</dbReference>
<accession>A0A8J2RH62</accession>
<dbReference type="OrthoDB" id="6347899at2759"/>
<protein>
    <submittedName>
        <fullName evidence="2">Uncharacterized protein</fullName>
    </submittedName>
</protein>
<comment type="caution">
    <text evidence="2">The sequence shown here is derived from an EMBL/GenBank/DDBJ whole genome shotgun (WGS) entry which is preliminary data.</text>
</comment>
<feature type="region of interest" description="Disordered" evidence="1">
    <location>
        <begin position="1"/>
        <end position="38"/>
    </location>
</feature>
<dbReference type="EMBL" id="CAKKLH010000068">
    <property type="protein sequence ID" value="CAH0101977.1"/>
    <property type="molecule type" value="Genomic_DNA"/>
</dbReference>